<protein>
    <submittedName>
        <fullName evidence="1">Uncharacterized protein</fullName>
    </submittedName>
</protein>
<dbReference type="RefSeq" id="WP_069727252.1">
    <property type="nucleotide sequence ID" value="NZ_MDCO01000012.1"/>
</dbReference>
<comment type="caution">
    <text evidence="1">The sequence shown here is derived from an EMBL/GenBank/DDBJ whole genome shotgun (WGS) entry which is preliminary data.</text>
</comment>
<proteinExistence type="predicted"/>
<gene>
    <name evidence="1" type="ORF">BFL38_04235</name>
</gene>
<reference evidence="1 2" key="1">
    <citation type="submission" date="2016-08" db="EMBL/GenBank/DDBJ databases">
        <title>Characterization and recognition of Brachyspira hampsonii sp. nov., a novel intestinal spirochete that is pathogenic to pigs.</title>
        <authorList>
            <person name="Mirajkar N."/>
            <person name="La T."/>
            <person name="Phillips N."/>
            <person name="Hampson D."/>
            <person name="Gebhart C."/>
        </authorList>
    </citation>
    <scope>NUCLEOTIDE SEQUENCE [LARGE SCALE GENOMIC DNA]</scope>
    <source>
        <strain evidence="1 2">P280/1</strain>
    </source>
</reference>
<name>A0A1E5NCT4_9SPIR</name>
<organism evidence="1 2">
    <name type="scientific">Brachyspira hampsonii</name>
    <dbReference type="NCBI Taxonomy" id="1287055"/>
    <lineage>
        <taxon>Bacteria</taxon>
        <taxon>Pseudomonadati</taxon>
        <taxon>Spirochaetota</taxon>
        <taxon>Spirochaetia</taxon>
        <taxon>Brachyspirales</taxon>
        <taxon>Brachyspiraceae</taxon>
        <taxon>Brachyspira</taxon>
    </lineage>
</organism>
<accession>A0A1E5NCT4</accession>
<dbReference type="EMBL" id="MDCO01000012">
    <property type="protein sequence ID" value="OEJ13953.1"/>
    <property type="molecule type" value="Genomic_DNA"/>
</dbReference>
<dbReference type="Proteomes" id="UP000095247">
    <property type="component" value="Unassembled WGS sequence"/>
</dbReference>
<evidence type="ECO:0000313" key="2">
    <source>
        <dbReference type="Proteomes" id="UP000095247"/>
    </source>
</evidence>
<evidence type="ECO:0000313" key="1">
    <source>
        <dbReference type="EMBL" id="OEJ13953.1"/>
    </source>
</evidence>
<sequence>MEQIIRETFYNYKISFQEMENKMQILKQKLIDFIIDSYSPDIIIEAFNGFSFYLNDRFHRITIDRGNVLLDINKKEINIDSKEILKKYIDETIIFNSNI</sequence>
<dbReference type="AlphaFoldDB" id="A0A1E5NCT4"/>